<name>A0ABV0T0A8_9TELE</name>
<evidence type="ECO:0000313" key="2">
    <source>
        <dbReference type="Proteomes" id="UP001482620"/>
    </source>
</evidence>
<reference evidence="1 2" key="1">
    <citation type="submission" date="2021-06" db="EMBL/GenBank/DDBJ databases">
        <authorList>
            <person name="Palmer J.M."/>
        </authorList>
    </citation>
    <scope>NUCLEOTIDE SEQUENCE [LARGE SCALE GENOMIC DNA]</scope>
    <source>
        <strain evidence="2">if_2019</strain>
        <tissue evidence="1">Muscle</tissue>
    </source>
</reference>
<sequence>MSVPSSSFQPCMAGSSFWLLSVKRTTRSISHQHPSQTLKTDQSANPRTALSCLVKDLSFSSIGSGCPPAELNVCHLTGYDEISCLGCIVLNLGHLNESNCEECEMLTCSLQQFPEPGGH</sequence>
<proteinExistence type="predicted"/>
<evidence type="ECO:0000313" key="1">
    <source>
        <dbReference type="EMBL" id="MEQ2226307.1"/>
    </source>
</evidence>
<dbReference type="EMBL" id="JAHRIQ010014868">
    <property type="protein sequence ID" value="MEQ2226307.1"/>
    <property type="molecule type" value="Genomic_DNA"/>
</dbReference>
<keyword evidence="2" id="KW-1185">Reference proteome</keyword>
<accession>A0ABV0T0A8</accession>
<organism evidence="1 2">
    <name type="scientific">Ilyodon furcidens</name>
    <name type="common">goldbreast splitfin</name>
    <dbReference type="NCBI Taxonomy" id="33524"/>
    <lineage>
        <taxon>Eukaryota</taxon>
        <taxon>Metazoa</taxon>
        <taxon>Chordata</taxon>
        <taxon>Craniata</taxon>
        <taxon>Vertebrata</taxon>
        <taxon>Euteleostomi</taxon>
        <taxon>Actinopterygii</taxon>
        <taxon>Neopterygii</taxon>
        <taxon>Teleostei</taxon>
        <taxon>Neoteleostei</taxon>
        <taxon>Acanthomorphata</taxon>
        <taxon>Ovalentaria</taxon>
        <taxon>Atherinomorphae</taxon>
        <taxon>Cyprinodontiformes</taxon>
        <taxon>Goodeidae</taxon>
        <taxon>Ilyodon</taxon>
    </lineage>
</organism>
<comment type="caution">
    <text evidence="1">The sequence shown here is derived from an EMBL/GenBank/DDBJ whole genome shotgun (WGS) entry which is preliminary data.</text>
</comment>
<dbReference type="Proteomes" id="UP001482620">
    <property type="component" value="Unassembled WGS sequence"/>
</dbReference>
<protein>
    <submittedName>
        <fullName evidence="1">Uncharacterized protein</fullName>
    </submittedName>
</protein>
<gene>
    <name evidence="1" type="ORF">ILYODFUR_026191</name>
</gene>